<feature type="domain" description="HTH cro/C1-type" evidence="2">
    <location>
        <begin position="7"/>
        <end position="61"/>
    </location>
</feature>
<evidence type="ECO:0000313" key="4">
    <source>
        <dbReference type="Proteomes" id="UP000077881"/>
    </source>
</evidence>
<reference evidence="3 4" key="1">
    <citation type="submission" date="2015-05" db="EMBL/GenBank/DDBJ databases">
        <title>Comparison of genome.</title>
        <authorList>
            <person name="Zheng Z."/>
            <person name="Sun M."/>
        </authorList>
    </citation>
    <scope>NUCLEOTIDE SEQUENCE [LARGE SCALE GENOMIC DNA]</scope>
    <source>
        <strain evidence="3 4">G25-74</strain>
    </source>
</reference>
<dbReference type="SUPFAM" id="SSF47413">
    <property type="entry name" value="lambda repressor-like DNA-binding domains"/>
    <property type="match status" value="1"/>
</dbReference>
<dbReference type="InterPro" id="IPR010982">
    <property type="entry name" value="Lambda_DNA-bd_dom_sf"/>
</dbReference>
<dbReference type="STRING" id="217031.ABB05_07310"/>
<gene>
    <name evidence="3" type="ORF">ABB05_07310</name>
</gene>
<proteinExistence type="predicted"/>
<dbReference type="PANTHER" id="PTHR46558">
    <property type="entry name" value="TRACRIPTIONAL REGULATORY PROTEIN-RELATED-RELATED"/>
    <property type="match status" value="1"/>
</dbReference>
<dbReference type="AlphaFoldDB" id="A0A177ZXK1"/>
<dbReference type="CDD" id="cd00093">
    <property type="entry name" value="HTH_XRE"/>
    <property type="match status" value="1"/>
</dbReference>
<dbReference type="GO" id="GO:0003677">
    <property type="term" value="F:DNA binding"/>
    <property type="evidence" value="ECO:0007669"/>
    <property type="project" value="UniProtKB-KW"/>
</dbReference>
<dbReference type="RefSeq" id="WP_064467874.1">
    <property type="nucleotide sequence ID" value="NZ_LDJR01000034.1"/>
</dbReference>
<dbReference type="InterPro" id="IPR001387">
    <property type="entry name" value="Cro/C1-type_HTH"/>
</dbReference>
<protein>
    <recommendedName>
        <fullName evidence="2">HTH cro/C1-type domain-containing protein</fullName>
    </recommendedName>
</protein>
<evidence type="ECO:0000256" key="1">
    <source>
        <dbReference type="ARBA" id="ARBA00023125"/>
    </source>
</evidence>
<dbReference type="Proteomes" id="UP000077881">
    <property type="component" value="Unassembled WGS sequence"/>
</dbReference>
<dbReference type="PROSITE" id="PS50943">
    <property type="entry name" value="HTH_CROC1"/>
    <property type="match status" value="1"/>
</dbReference>
<keyword evidence="4" id="KW-1185">Reference proteome</keyword>
<sequence length="123" mass="14419">MDTGKRIVSLREKRGWSQRELAKRVDLNASVMNRIESGERPIKDVELDKIATILDVSTDYLLGRTDKDTREKTTEEIYEDPDFQYAMRSAQGLSEESKQKVFDFIEMMKEVEKARNNKRKNTK</sequence>
<dbReference type="PANTHER" id="PTHR46558:SF11">
    <property type="entry name" value="HTH-TYPE TRANSCRIPTIONAL REGULATOR XRE"/>
    <property type="match status" value="1"/>
</dbReference>
<dbReference type="Pfam" id="PF01381">
    <property type="entry name" value="HTH_3"/>
    <property type="match status" value="1"/>
</dbReference>
<dbReference type="EMBL" id="LDJR01000034">
    <property type="protein sequence ID" value="OAK72657.1"/>
    <property type="molecule type" value="Genomic_DNA"/>
</dbReference>
<comment type="caution">
    <text evidence="3">The sequence shown here is derived from an EMBL/GenBank/DDBJ whole genome shotgun (WGS) entry which is preliminary data.</text>
</comment>
<dbReference type="PATRIC" id="fig|217031.6.peg.1570"/>
<organism evidence="3 4">
    <name type="scientific">Lederbergia galactosidilytica</name>
    <dbReference type="NCBI Taxonomy" id="217031"/>
    <lineage>
        <taxon>Bacteria</taxon>
        <taxon>Bacillati</taxon>
        <taxon>Bacillota</taxon>
        <taxon>Bacilli</taxon>
        <taxon>Bacillales</taxon>
        <taxon>Bacillaceae</taxon>
        <taxon>Lederbergia</taxon>
    </lineage>
</organism>
<name>A0A177ZXK1_9BACI</name>
<dbReference type="OrthoDB" id="5190137at2"/>
<keyword evidence="1" id="KW-0238">DNA-binding</keyword>
<evidence type="ECO:0000259" key="2">
    <source>
        <dbReference type="PROSITE" id="PS50943"/>
    </source>
</evidence>
<dbReference type="SMART" id="SM00530">
    <property type="entry name" value="HTH_XRE"/>
    <property type="match status" value="1"/>
</dbReference>
<evidence type="ECO:0000313" key="3">
    <source>
        <dbReference type="EMBL" id="OAK72657.1"/>
    </source>
</evidence>
<accession>A0A177ZXK1</accession>
<dbReference type="Gene3D" id="1.10.260.40">
    <property type="entry name" value="lambda repressor-like DNA-binding domains"/>
    <property type="match status" value="1"/>
</dbReference>